<organism evidence="2 3">
    <name type="scientific">Operophtera brumata</name>
    <name type="common">Winter moth</name>
    <name type="synonym">Phalaena brumata</name>
    <dbReference type="NCBI Taxonomy" id="104452"/>
    <lineage>
        <taxon>Eukaryota</taxon>
        <taxon>Metazoa</taxon>
        <taxon>Ecdysozoa</taxon>
        <taxon>Arthropoda</taxon>
        <taxon>Hexapoda</taxon>
        <taxon>Insecta</taxon>
        <taxon>Pterygota</taxon>
        <taxon>Neoptera</taxon>
        <taxon>Endopterygota</taxon>
        <taxon>Lepidoptera</taxon>
        <taxon>Glossata</taxon>
        <taxon>Ditrysia</taxon>
        <taxon>Geometroidea</taxon>
        <taxon>Geometridae</taxon>
        <taxon>Larentiinae</taxon>
        <taxon>Operophtera</taxon>
    </lineage>
</organism>
<proteinExistence type="predicted"/>
<dbReference type="PANTHER" id="PTHR21534:SF0">
    <property type="entry name" value="KATANIN-INTERACTING PROTEIN"/>
    <property type="match status" value="1"/>
</dbReference>
<dbReference type="STRING" id="104452.A0A0L7KVH4"/>
<accession>A0A0L7KVH4</accession>
<dbReference type="Pfam" id="PF14652">
    <property type="entry name" value="DUF4457"/>
    <property type="match status" value="1"/>
</dbReference>
<comment type="caution">
    <text evidence="2">The sequence shown here is derived from an EMBL/GenBank/DDBJ whole genome shotgun (WGS) entry which is preliminary data.</text>
</comment>
<keyword evidence="3" id="KW-1185">Reference proteome</keyword>
<dbReference type="InterPro" id="IPR026704">
    <property type="entry name" value="KATNIP"/>
</dbReference>
<gene>
    <name evidence="2" type="ORF">OBRU01_18538</name>
</gene>
<reference evidence="2 3" key="1">
    <citation type="journal article" date="2015" name="Genome Biol. Evol.">
        <title>The genome of winter moth (Operophtera brumata) provides a genomic perspective on sexual dimorphism and phenology.</title>
        <authorList>
            <person name="Derks M.F."/>
            <person name="Smit S."/>
            <person name="Salis L."/>
            <person name="Schijlen E."/>
            <person name="Bossers A."/>
            <person name="Mateman C."/>
            <person name="Pijl A.S."/>
            <person name="de Ridder D."/>
            <person name="Groenen M.A."/>
            <person name="Visser M.E."/>
            <person name="Megens H.J."/>
        </authorList>
    </citation>
    <scope>NUCLEOTIDE SEQUENCE [LARGE SCALE GENOMIC DNA]</scope>
    <source>
        <strain evidence="2">WM2013NL</strain>
        <tissue evidence="2">Head and thorax</tissue>
    </source>
</reference>
<evidence type="ECO:0000259" key="1">
    <source>
        <dbReference type="Pfam" id="PF14652"/>
    </source>
</evidence>
<dbReference type="EMBL" id="JTDY01005311">
    <property type="protein sequence ID" value="KOB67125.1"/>
    <property type="molecule type" value="Genomic_DNA"/>
</dbReference>
<protein>
    <recommendedName>
        <fullName evidence="1">KATNIP domain-containing protein</fullName>
    </recommendedName>
</protein>
<sequence>MLFYRPVLLRRAPGHYLETTSKNIGKSWDFGSGNPTRTLMSSTFIGFRLEDAKDSDSFRMDCLCYGTSVDLGAPTGFVLQISIFSTWGDVYYVGLTGVELYDPQGSLIHLTESSNVNVLSAGAGVQDARTPDKLIDGVNGRHSDGAHSWLAPVLPDTLNRVFLVFDVPVSVYGVKLWNYAKTPARGVKEFAK</sequence>
<evidence type="ECO:0000313" key="3">
    <source>
        <dbReference type="Proteomes" id="UP000037510"/>
    </source>
</evidence>
<name>A0A0L7KVH4_OPEBR</name>
<evidence type="ECO:0000313" key="2">
    <source>
        <dbReference type="EMBL" id="KOB67125.1"/>
    </source>
</evidence>
<feature type="domain" description="KATNIP" evidence="1">
    <location>
        <begin position="73"/>
        <end position="191"/>
    </location>
</feature>
<dbReference type="AlphaFoldDB" id="A0A0L7KVH4"/>
<dbReference type="InterPro" id="IPR027859">
    <property type="entry name" value="KATNIP_dom"/>
</dbReference>
<dbReference type="Proteomes" id="UP000037510">
    <property type="component" value="Unassembled WGS sequence"/>
</dbReference>
<dbReference type="PANTHER" id="PTHR21534">
    <property type="entry name" value="KATANIN-INTERACTING PROTEIN"/>
    <property type="match status" value="1"/>
</dbReference>